<evidence type="ECO:0000313" key="2">
    <source>
        <dbReference type="Proteomes" id="UP000028703"/>
    </source>
</evidence>
<reference evidence="1 2" key="1">
    <citation type="submission" date="2014-07" db="EMBL/GenBank/DDBJ databases">
        <title>Genome of Chryseobacterium luteum DSM 18605.</title>
        <authorList>
            <person name="Stropko S.J."/>
            <person name="Pipes S.E."/>
            <person name="Newman J.D."/>
        </authorList>
    </citation>
    <scope>NUCLEOTIDE SEQUENCE [LARGE SCALE GENOMIC DNA]</scope>
    <source>
        <strain evidence="1 2">DSM 18605</strain>
    </source>
</reference>
<evidence type="ECO:0000313" key="1">
    <source>
        <dbReference type="EMBL" id="KFE97892.1"/>
    </source>
</evidence>
<proteinExistence type="predicted"/>
<dbReference type="EMBL" id="JPRO01000023">
    <property type="protein sequence ID" value="KFE97892.1"/>
    <property type="molecule type" value="Genomic_DNA"/>
</dbReference>
<protein>
    <submittedName>
        <fullName evidence="1">Uncharacterized protein</fullName>
    </submittedName>
</protein>
<keyword evidence="2" id="KW-1185">Reference proteome</keyword>
<gene>
    <name evidence="1" type="ORF">IX38_19705</name>
</gene>
<comment type="caution">
    <text evidence="1">The sequence shown here is derived from an EMBL/GenBank/DDBJ whole genome shotgun (WGS) entry which is preliminary data.</text>
</comment>
<dbReference type="AlphaFoldDB" id="A0A085Z0C9"/>
<accession>A0A085Z0C9</accession>
<dbReference type="Proteomes" id="UP000028703">
    <property type="component" value="Unassembled WGS sequence"/>
</dbReference>
<sequence>MHNRIFYKYAKYYSKKTVVGPVPDKKMHEPNLSLHLFLMIKENIFPADFADDGDFFIAENKSAQSPRSARF</sequence>
<name>A0A085Z0C9_9FLAO</name>
<organism evidence="1 2">
    <name type="scientific">Chryseobacterium luteum</name>
    <dbReference type="NCBI Taxonomy" id="421531"/>
    <lineage>
        <taxon>Bacteria</taxon>
        <taxon>Pseudomonadati</taxon>
        <taxon>Bacteroidota</taxon>
        <taxon>Flavobacteriia</taxon>
        <taxon>Flavobacteriales</taxon>
        <taxon>Weeksellaceae</taxon>
        <taxon>Chryseobacterium group</taxon>
        <taxon>Chryseobacterium</taxon>
    </lineage>
</organism>